<feature type="domain" description="Major facilitator superfamily (MFS) profile" evidence="8">
    <location>
        <begin position="12"/>
        <end position="107"/>
    </location>
</feature>
<keyword evidence="5 7" id="KW-0472">Membrane</keyword>
<dbReference type="GO" id="GO:0022857">
    <property type="term" value="F:transmembrane transporter activity"/>
    <property type="evidence" value="ECO:0007669"/>
    <property type="project" value="InterPro"/>
</dbReference>
<gene>
    <name evidence="9" type="ORF">SAMN05216268_111188</name>
</gene>
<evidence type="ECO:0000259" key="8">
    <source>
        <dbReference type="PROSITE" id="PS50850"/>
    </source>
</evidence>
<comment type="subcellular location">
    <subcellularLocation>
        <location evidence="1">Cell membrane</location>
        <topology evidence="1">Multi-pass membrane protein</topology>
    </subcellularLocation>
</comment>
<organism evidence="9 10">
    <name type="scientific">Streptomyces yunnanensis</name>
    <dbReference type="NCBI Taxonomy" id="156453"/>
    <lineage>
        <taxon>Bacteria</taxon>
        <taxon>Bacillati</taxon>
        <taxon>Actinomycetota</taxon>
        <taxon>Actinomycetes</taxon>
        <taxon>Kitasatosporales</taxon>
        <taxon>Streptomycetaceae</taxon>
        <taxon>Streptomyces</taxon>
    </lineage>
</organism>
<evidence type="ECO:0000256" key="4">
    <source>
        <dbReference type="ARBA" id="ARBA00022989"/>
    </source>
</evidence>
<dbReference type="Gene3D" id="1.20.1720.10">
    <property type="entry name" value="Multidrug resistance protein D"/>
    <property type="match status" value="1"/>
</dbReference>
<reference evidence="10" key="1">
    <citation type="submission" date="2016-11" db="EMBL/GenBank/DDBJ databases">
        <authorList>
            <person name="Jaros S."/>
            <person name="Januszkiewicz K."/>
            <person name="Wedrychowicz H."/>
        </authorList>
    </citation>
    <scope>NUCLEOTIDE SEQUENCE [LARGE SCALE GENOMIC DNA]</scope>
    <source>
        <strain evidence="10">CGMCC 4.3555</strain>
    </source>
</reference>
<dbReference type="AlphaFoldDB" id="A0A9X8N028"/>
<evidence type="ECO:0000256" key="7">
    <source>
        <dbReference type="SAM" id="Phobius"/>
    </source>
</evidence>
<dbReference type="PANTHER" id="PTHR42718:SF9">
    <property type="entry name" value="MAJOR FACILITATOR SUPERFAMILY MULTIDRUG TRANSPORTER MFSC"/>
    <property type="match status" value="1"/>
</dbReference>
<name>A0A9X8N028_9ACTN</name>
<keyword evidence="3 7" id="KW-0812">Transmembrane</keyword>
<dbReference type="GO" id="GO:0046677">
    <property type="term" value="P:response to antibiotic"/>
    <property type="evidence" value="ECO:0007669"/>
    <property type="project" value="UniProtKB-KW"/>
</dbReference>
<proteinExistence type="predicted"/>
<dbReference type="PROSITE" id="PS50850">
    <property type="entry name" value="MFS"/>
    <property type="match status" value="1"/>
</dbReference>
<accession>A0A9X8N028</accession>
<keyword evidence="6" id="KW-0046">Antibiotic resistance</keyword>
<evidence type="ECO:0000256" key="5">
    <source>
        <dbReference type="ARBA" id="ARBA00023136"/>
    </source>
</evidence>
<sequence length="107" mass="11257">MSEPSPRQRQLVLAVCCSALFLVSLDNTALNTALPAIQRDFDASTAGLQWTVDAYLVVLSALLLLAGSTGDRIGRRRVFRAGLALFTTASLLCSLAPSPALGAKPRG</sequence>
<comment type="caution">
    <text evidence="9">The sequence shown here is derived from an EMBL/GenBank/DDBJ whole genome shotgun (WGS) entry which is preliminary data.</text>
</comment>
<evidence type="ECO:0000256" key="2">
    <source>
        <dbReference type="ARBA" id="ARBA00022448"/>
    </source>
</evidence>
<dbReference type="InterPro" id="IPR036259">
    <property type="entry name" value="MFS_trans_sf"/>
</dbReference>
<protein>
    <submittedName>
        <fullName evidence="9">Major Facilitator Superfamily protein</fullName>
    </submittedName>
</protein>
<keyword evidence="4 7" id="KW-1133">Transmembrane helix</keyword>
<evidence type="ECO:0000313" key="9">
    <source>
        <dbReference type="EMBL" id="SHM49075.1"/>
    </source>
</evidence>
<evidence type="ECO:0000313" key="10">
    <source>
        <dbReference type="Proteomes" id="UP000184388"/>
    </source>
</evidence>
<dbReference type="InterPro" id="IPR020846">
    <property type="entry name" value="MFS_dom"/>
</dbReference>
<dbReference type="Proteomes" id="UP000184388">
    <property type="component" value="Unassembled WGS sequence"/>
</dbReference>
<dbReference type="EMBL" id="FRBK01000011">
    <property type="protein sequence ID" value="SHM49075.1"/>
    <property type="molecule type" value="Genomic_DNA"/>
</dbReference>
<feature type="transmembrane region" description="Helical" evidence="7">
    <location>
        <begin position="78"/>
        <end position="97"/>
    </location>
</feature>
<dbReference type="Pfam" id="PF07690">
    <property type="entry name" value="MFS_1"/>
    <property type="match status" value="1"/>
</dbReference>
<keyword evidence="2" id="KW-0813">Transport</keyword>
<dbReference type="InterPro" id="IPR011701">
    <property type="entry name" value="MFS"/>
</dbReference>
<dbReference type="PANTHER" id="PTHR42718">
    <property type="entry name" value="MAJOR FACILITATOR SUPERFAMILY MULTIDRUG TRANSPORTER MFSC"/>
    <property type="match status" value="1"/>
</dbReference>
<evidence type="ECO:0000256" key="1">
    <source>
        <dbReference type="ARBA" id="ARBA00004651"/>
    </source>
</evidence>
<dbReference type="GO" id="GO:0005886">
    <property type="term" value="C:plasma membrane"/>
    <property type="evidence" value="ECO:0007669"/>
    <property type="project" value="UniProtKB-SubCell"/>
</dbReference>
<feature type="transmembrane region" description="Helical" evidence="7">
    <location>
        <begin position="47"/>
        <end position="66"/>
    </location>
</feature>
<evidence type="ECO:0000256" key="3">
    <source>
        <dbReference type="ARBA" id="ARBA00022692"/>
    </source>
</evidence>
<dbReference type="SUPFAM" id="SSF103473">
    <property type="entry name" value="MFS general substrate transporter"/>
    <property type="match status" value="1"/>
</dbReference>
<evidence type="ECO:0000256" key="6">
    <source>
        <dbReference type="ARBA" id="ARBA00023251"/>
    </source>
</evidence>